<reference evidence="2" key="1">
    <citation type="submission" date="2022-11" db="UniProtKB">
        <authorList>
            <consortium name="WormBaseParasite"/>
        </authorList>
    </citation>
    <scope>IDENTIFICATION</scope>
</reference>
<accession>A0AC34G474</accession>
<dbReference type="Proteomes" id="UP000887579">
    <property type="component" value="Unplaced"/>
</dbReference>
<proteinExistence type="predicted"/>
<name>A0AC34G474_9BILA</name>
<protein>
    <submittedName>
        <fullName evidence="2">CCHC-type domain-containing protein</fullName>
    </submittedName>
</protein>
<evidence type="ECO:0000313" key="1">
    <source>
        <dbReference type="Proteomes" id="UP000887579"/>
    </source>
</evidence>
<organism evidence="1 2">
    <name type="scientific">Panagrolaimus sp. ES5</name>
    <dbReference type="NCBI Taxonomy" id="591445"/>
    <lineage>
        <taxon>Eukaryota</taxon>
        <taxon>Metazoa</taxon>
        <taxon>Ecdysozoa</taxon>
        <taxon>Nematoda</taxon>
        <taxon>Chromadorea</taxon>
        <taxon>Rhabditida</taxon>
        <taxon>Tylenchina</taxon>
        <taxon>Panagrolaimomorpha</taxon>
        <taxon>Panagrolaimoidea</taxon>
        <taxon>Panagrolaimidae</taxon>
        <taxon>Panagrolaimus</taxon>
    </lineage>
</organism>
<evidence type="ECO:0000313" key="2">
    <source>
        <dbReference type="WBParaSite" id="ES5_v2.g24499.t1"/>
    </source>
</evidence>
<sequence length="291" mass="32531">MTNDKVWPPQAFDGQVRFDVWELQLEMYMKAKSIKEDGDKATSLLTHIGLAMLQKLIDWANPKKLVDMKYAELTTLIKNHCSPATNIFAQRVKFFNERQQPGQSVQDYISHMSQLFGQCNMTAMDPQQYGVLAILRGLESDEVRQLLMNTSSGLTNVETTMALAVNFEQSSIAAREIKSRDDYPNSRGMNKVGNACTCFYCGGDHKKGEENCPAKGKICKKCGKKDHFAKVCKGEKKQNMVQDYQESMNGIYSGVLTVSSKLEDSIPPYKIRAKLNGATVTFQHDSGAAVT</sequence>
<dbReference type="WBParaSite" id="ES5_v2.g24499.t1">
    <property type="protein sequence ID" value="ES5_v2.g24499.t1"/>
    <property type="gene ID" value="ES5_v2.g24499"/>
</dbReference>